<feature type="compositionally biased region" description="Polar residues" evidence="1">
    <location>
        <begin position="35"/>
        <end position="49"/>
    </location>
</feature>
<protein>
    <submittedName>
        <fullName evidence="2">Uncharacterized protein</fullName>
    </submittedName>
</protein>
<dbReference type="PaxDb" id="8022-A0A060Y7V9"/>
<evidence type="ECO:0000313" key="3">
    <source>
        <dbReference type="Proteomes" id="UP000193380"/>
    </source>
</evidence>
<accession>A0A060Y7V9</accession>
<dbReference type="STRING" id="8022.A0A060Y7V9"/>
<dbReference type="AlphaFoldDB" id="A0A060Y7V9"/>
<name>A0A060Y7V9_ONCMY</name>
<dbReference type="Proteomes" id="UP000193380">
    <property type="component" value="Unassembled WGS sequence"/>
</dbReference>
<evidence type="ECO:0000313" key="2">
    <source>
        <dbReference type="EMBL" id="CDQ88023.1"/>
    </source>
</evidence>
<reference evidence="2" key="1">
    <citation type="journal article" date="2014" name="Nat. Commun.">
        <title>The rainbow trout genome provides novel insights into evolution after whole-genome duplication in vertebrates.</title>
        <authorList>
            <person name="Berthelot C."/>
            <person name="Brunet F."/>
            <person name="Chalopin D."/>
            <person name="Juanchich A."/>
            <person name="Bernard M."/>
            <person name="Noel B."/>
            <person name="Bento P."/>
            <person name="Da Silva C."/>
            <person name="Labadie K."/>
            <person name="Alberti A."/>
            <person name="Aury J.M."/>
            <person name="Louis A."/>
            <person name="Dehais P."/>
            <person name="Bardou P."/>
            <person name="Montfort J."/>
            <person name="Klopp C."/>
            <person name="Cabau C."/>
            <person name="Gaspin C."/>
            <person name="Thorgaard G.H."/>
            <person name="Boussaha M."/>
            <person name="Quillet E."/>
            <person name="Guyomard R."/>
            <person name="Galiana D."/>
            <person name="Bobe J."/>
            <person name="Volff J.N."/>
            <person name="Genet C."/>
            <person name="Wincker P."/>
            <person name="Jaillon O."/>
            <person name="Roest Crollius H."/>
            <person name="Guiguen Y."/>
        </authorList>
    </citation>
    <scope>NUCLEOTIDE SEQUENCE [LARGE SCALE GENOMIC DNA]</scope>
</reference>
<sequence>MPSNKYSSAIMVESDKMTATAEVNGDIPAAEGPSENDSGAEMTNENSPLTAAEPPSPFSPKQNGDAASPAGQEHIQH</sequence>
<evidence type="ECO:0000256" key="1">
    <source>
        <dbReference type="SAM" id="MobiDB-lite"/>
    </source>
</evidence>
<organism evidence="2 3">
    <name type="scientific">Oncorhynchus mykiss</name>
    <name type="common">Rainbow trout</name>
    <name type="synonym">Salmo gairdneri</name>
    <dbReference type="NCBI Taxonomy" id="8022"/>
    <lineage>
        <taxon>Eukaryota</taxon>
        <taxon>Metazoa</taxon>
        <taxon>Chordata</taxon>
        <taxon>Craniata</taxon>
        <taxon>Vertebrata</taxon>
        <taxon>Euteleostomi</taxon>
        <taxon>Actinopterygii</taxon>
        <taxon>Neopterygii</taxon>
        <taxon>Teleostei</taxon>
        <taxon>Protacanthopterygii</taxon>
        <taxon>Salmoniformes</taxon>
        <taxon>Salmonidae</taxon>
        <taxon>Salmoninae</taxon>
        <taxon>Oncorhynchus</taxon>
    </lineage>
</organism>
<reference evidence="2" key="2">
    <citation type="submission" date="2014-03" db="EMBL/GenBank/DDBJ databases">
        <authorList>
            <person name="Genoscope - CEA"/>
        </authorList>
    </citation>
    <scope>NUCLEOTIDE SEQUENCE</scope>
</reference>
<gene>
    <name evidence="2" type="ORF">GSONMT00008265001</name>
</gene>
<feature type="region of interest" description="Disordered" evidence="1">
    <location>
        <begin position="17"/>
        <end position="77"/>
    </location>
</feature>
<dbReference type="EMBL" id="FR908304">
    <property type="protein sequence ID" value="CDQ88023.1"/>
    <property type="molecule type" value="Genomic_DNA"/>
</dbReference>
<proteinExistence type="predicted"/>